<dbReference type="AlphaFoldDB" id="A0AAW1URR8"/>
<dbReference type="InterPro" id="IPR012934">
    <property type="entry name" value="Znf_AD"/>
</dbReference>
<organism evidence="5 6">
    <name type="scientific">Henosepilachna vigintioctopunctata</name>
    <dbReference type="NCBI Taxonomy" id="420089"/>
    <lineage>
        <taxon>Eukaryota</taxon>
        <taxon>Metazoa</taxon>
        <taxon>Ecdysozoa</taxon>
        <taxon>Arthropoda</taxon>
        <taxon>Hexapoda</taxon>
        <taxon>Insecta</taxon>
        <taxon>Pterygota</taxon>
        <taxon>Neoptera</taxon>
        <taxon>Endopterygota</taxon>
        <taxon>Coleoptera</taxon>
        <taxon>Polyphaga</taxon>
        <taxon>Cucujiformia</taxon>
        <taxon>Coccinelloidea</taxon>
        <taxon>Coccinellidae</taxon>
        <taxon>Epilachninae</taxon>
        <taxon>Epilachnini</taxon>
        <taxon>Henosepilachna</taxon>
    </lineage>
</organism>
<feature type="binding site" evidence="2">
    <location>
        <position position="47"/>
    </location>
    <ligand>
        <name>Zn(2+)</name>
        <dbReference type="ChEBI" id="CHEBI:29105"/>
    </ligand>
</feature>
<evidence type="ECO:0000256" key="2">
    <source>
        <dbReference type="PROSITE-ProRule" id="PRU01263"/>
    </source>
</evidence>
<proteinExistence type="predicted"/>
<dbReference type="InterPro" id="IPR013087">
    <property type="entry name" value="Znf_C2H2_type"/>
</dbReference>
<keyword evidence="6" id="KW-1185">Reference proteome</keyword>
<feature type="domain" description="ZAD" evidence="4">
    <location>
        <begin position="4"/>
        <end position="74"/>
    </location>
</feature>
<evidence type="ECO:0000259" key="3">
    <source>
        <dbReference type="PROSITE" id="PS50157"/>
    </source>
</evidence>
<evidence type="ECO:0000313" key="6">
    <source>
        <dbReference type="Proteomes" id="UP001431783"/>
    </source>
</evidence>
<gene>
    <name evidence="5" type="ORF">WA026_021858</name>
</gene>
<evidence type="ECO:0000313" key="5">
    <source>
        <dbReference type="EMBL" id="KAK9882511.1"/>
    </source>
</evidence>
<accession>A0AAW1URR8</accession>
<dbReference type="PROSITE" id="PS51915">
    <property type="entry name" value="ZAD"/>
    <property type="match status" value="1"/>
</dbReference>
<keyword evidence="2" id="KW-0862">Zinc</keyword>
<dbReference type="Gene3D" id="3.30.160.60">
    <property type="entry name" value="Classic Zinc Finger"/>
    <property type="match status" value="1"/>
</dbReference>
<name>A0AAW1URR8_9CUCU</name>
<reference evidence="5 6" key="1">
    <citation type="submission" date="2023-03" db="EMBL/GenBank/DDBJ databases">
        <title>Genome insight into feeding habits of ladybird beetles.</title>
        <authorList>
            <person name="Li H.-S."/>
            <person name="Huang Y.-H."/>
            <person name="Pang H."/>
        </authorList>
    </citation>
    <scope>NUCLEOTIDE SEQUENCE [LARGE SCALE GENOMIC DNA]</scope>
    <source>
        <strain evidence="5">SYSU_2023b</strain>
        <tissue evidence="5">Whole body</tissue>
    </source>
</reference>
<dbReference type="GO" id="GO:0005634">
    <property type="term" value="C:nucleus"/>
    <property type="evidence" value="ECO:0007669"/>
    <property type="project" value="InterPro"/>
</dbReference>
<keyword evidence="2" id="KW-0479">Metal-binding</keyword>
<evidence type="ECO:0000256" key="1">
    <source>
        <dbReference type="PROSITE-ProRule" id="PRU00042"/>
    </source>
</evidence>
<dbReference type="GO" id="GO:0008270">
    <property type="term" value="F:zinc ion binding"/>
    <property type="evidence" value="ECO:0007669"/>
    <property type="project" value="UniProtKB-UniRule"/>
</dbReference>
<feature type="domain" description="C2H2-type" evidence="3">
    <location>
        <begin position="344"/>
        <end position="367"/>
    </location>
</feature>
<feature type="binding site" evidence="2">
    <location>
        <position position="50"/>
    </location>
    <ligand>
        <name>Zn(2+)</name>
        <dbReference type="ChEBI" id="CHEBI:29105"/>
    </ligand>
</feature>
<protein>
    <submittedName>
        <fullName evidence="5">Uncharacterized protein</fullName>
    </submittedName>
</protein>
<dbReference type="Proteomes" id="UP001431783">
    <property type="component" value="Unassembled WGS sequence"/>
</dbReference>
<dbReference type="SMART" id="SM00355">
    <property type="entry name" value="ZnF_C2H2"/>
    <property type="match status" value="5"/>
</dbReference>
<dbReference type="PROSITE" id="PS50157">
    <property type="entry name" value="ZINC_FINGER_C2H2_2"/>
    <property type="match status" value="1"/>
</dbReference>
<dbReference type="SMART" id="SM00868">
    <property type="entry name" value="zf-AD"/>
    <property type="match status" value="1"/>
</dbReference>
<sequence>MSSYLCRLCSTNCSYEDSSLFSSSIIKMIEYCIPEFDIELVNNPIICIKCYDLLKQTESFKRKCLEVQESIRKQRQTTTSTNNEAVKSSTNDLLNVDTNLTQKIRSNLSFNESYKKFLTTGTENKLSNIIEDLESSESLGVKYEKKDNAIGNDEFLSLLDSSPNISTDVNTRKLLIGKGDSLQNFYDDNSQAKLDDSSGKSTKGKSKEVKTLEVIDNPLDVLFEKFCCITCELRLNNLNNLIRHLYTVHQKEGDLYTCILCRYKSQEFKGIRRHYQSVHINCVDLKSSCVYCAIDMPNYTLLYKHMRKEHAKYCLSDRFCCNSCDFRSRRYDTFRKHFFKSHDFICNYCCKSFDSLECLNRHIGHHSKSIRKKKR</sequence>
<feature type="binding site" evidence="2">
    <location>
        <position position="6"/>
    </location>
    <ligand>
        <name>Zn(2+)</name>
        <dbReference type="ChEBI" id="CHEBI:29105"/>
    </ligand>
</feature>
<keyword evidence="1" id="KW-0863">Zinc-finger</keyword>
<feature type="binding site" evidence="2">
    <location>
        <position position="9"/>
    </location>
    <ligand>
        <name>Zn(2+)</name>
        <dbReference type="ChEBI" id="CHEBI:29105"/>
    </ligand>
</feature>
<dbReference type="EMBL" id="JARQZJ010000077">
    <property type="protein sequence ID" value="KAK9882511.1"/>
    <property type="molecule type" value="Genomic_DNA"/>
</dbReference>
<comment type="caution">
    <text evidence="5">The sequence shown here is derived from an EMBL/GenBank/DDBJ whole genome shotgun (WGS) entry which is preliminary data.</text>
</comment>
<dbReference type="PROSITE" id="PS00028">
    <property type="entry name" value="ZINC_FINGER_C2H2_1"/>
    <property type="match status" value="2"/>
</dbReference>
<evidence type="ECO:0000259" key="4">
    <source>
        <dbReference type="PROSITE" id="PS51915"/>
    </source>
</evidence>